<feature type="compositionally biased region" description="Low complexity" evidence="1">
    <location>
        <begin position="331"/>
        <end position="350"/>
    </location>
</feature>
<accession>A0A8H7AM80</accession>
<keyword evidence="2" id="KW-0812">Transmembrane</keyword>
<feature type="transmembrane region" description="Helical" evidence="2">
    <location>
        <begin position="82"/>
        <end position="108"/>
    </location>
</feature>
<comment type="caution">
    <text evidence="3">The sequence shown here is derived from an EMBL/GenBank/DDBJ whole genome shotgun (WGS) entry which is preliminary data.</text>
</comment>
<feature type="region of interest" description="Disordered" evidence="1">
    <location>
        <begin position="419"/>
        <end position="459"/>
    </location>
</feature>
<feature type="region of interest" description="Disordered" evidence="1">
    <location>
        <begin position="476"/>
        <end position="503"/>
    </location>
</feature>
<reference evidence="3" key="1">
    <citation type="submission" date="2020-02" db="EMBL/GenBank/DDBJ databases">
        <authorList>
            <person name="Palmer J.M."/>
        </authorList>
    </citation>
    <scope>NUCLEOTIDE SEQUENCE</scope>
    <source>
        <strain evidence="3">EPUS1.4</strain>
        <tissue evidence="3">Thallus</tissue>
    </source>
</reference>
<feature type="region of interest" description="Disordered" evidence="1">
    <location>
        <begin position="174"/>
        <end position="229"/>
    </location>
</feature>
<name>A0A8H7AM80_9EURO</name>
<feature type="compositionally biased region" description="Low complexity" evidence="1">
    <location>
        <begin position="310"/>
        <end position="321"/>
    </location>
</feature>
<evidence type="ECO:0000313" key="4">
    <source>
        <dbReference type="Proteomes" id="UP000606974"/>
    </source>
</evidence>
<dbReference type="Proteomes" id="UP000606974">
    <property type="component" value="Unassembled WGS sequence"/>
</dbReference>
<organism evidence="3 4">
    <name type="scientific">Endocarpon pusillum</name>
    <dbReference type="NCBI Taxonomy" id="364733"/>
    <lineage>
        <taxon>Eukaryota</taxon>
        <taxon>Fungi</taxon>
        <taxon>Dikarya</taxon>
        <taxon>Ascomycota</taxon>
        <taxon>Pezizomycotina</taxon>
        <taxon>Eurotiomycetes</taxon>
        <taxon>Chaetothyriomycetidae</taxon>
        <taxon>Verrucariales</taxon>
        <taxon>Verrucariaceae</taxon>
        <taxon>Endocarpon</taxon>
    </lineage>
</organism>
<feature type="compositionally biased region" description="Polar residues" evidence="1">
    <location>
        <begin position="351"/>
        <end position="360"/>
    </location>
</feature>
<keyword evidence="4" id="KW-1185">Reference proteome</keyword>
<evidence type="ECO:0000313" key="3">
    <source>
        <dbReference type="EMBL" id="KAF7509541.1"/>
    </source>
</evidence>
<proteinExistence type="predicted"/>
<feature type="transmembrane region" description="Helical" evidence="2">
    <location>
        <begin position="12"/>
        <end position="36"/>
    </location>
</feature>
<sequence length="503" mass="53965">MFTVQEHLVAWALTGLSLVLLVIATILNAIFAFSLYSSVAAIQLLAFMALAINILAICSFSFMMSHYIPKLKGASTRWSAALVWRFFGLSLSIASVAALLTFITLVWAAVRLVDLPDQIVGRPSRSNLIAWFVIWSFCALLQTGTYAFVAWWTKRALHSHSLAGVDLEFNVESPEMEHPPIQPRPTSGSFRSEDPTLASPPQTPTTIGMSSPFRLSHSGGKGGLTSSRTRLVHSTSFTKDSAKSSFDYPSAEAVSIDHPFDSWDTSGLARDVRTTLHSTPPVTRSGLPTIPGSRPESPAKALDGPFLPETPSAAASAPSTAMESHGHSSSHEASISSPPSSPPNFSRPSSRQVNQATMSSALHQAVVEASVEDMIHPLFRPSSPHPTPTASVGTMVTASPLAGQSITPNILIRMRSASMPQQSRPLMEEEMPPLNSESDSSRTDAGSPGPSIVEDDESGAVIPDFVLSAGQRSSYVGYDRRKSVKSRPASFHSQGDRLSMVLL</sequence>
<feature type="region of interest" description="Disordered" evidence="1">
    <location>
        <begin position="274"/>
        <end position="360"/>
    </location>
</feature>
<dbReference type="AlphaFoldDB" id="A0A8H7AM80"/>
<dbReference type="OrthoDB" id="4188781at2759"/>
<evidence type="ECO:0000256" key="2">
    <source>
        <dbReference type="SAM" id="Phobius"/>
    </source>
</evidence>
<protein>
    <submittedName>
        <fullName evidence="3">Uncharacterized protein</fullName>
    </submittedName>
</protein>
<keyword evidence="2" id="KW-1133">Transmembrane helix</keyword>
<dbReference type="EMBL" id="JAACFV010000040">
    <property type="protein sequence ID" value="KAF7509541.1"/>
    <property type="molecule type" value="Genomic_DNA"/>
</dbReference>
<feature type="transmembrane region" description="Helical" evidence="2">
    <location>
        <begin position="42"/>
        <end position="62"/>
    </location>
</feature>
<evidence type="ECO:0000256" key="1">
    <source>
        <dbReference type="SAM" id="MobiDB-lite"/>
    </source>
</evidence>
<feature type="transmembrane region" description="Helical" evidence="2">
    <location>
        <begin position="128"/>
        <end position="152"/>
    </location>
</feature>
<keyword evidence="2" id="KW-0472">Membrane</keyword>
<gene>
    <name evidence="3" type="ORF">GJ744_007941</name>
</gene>